<evidence type="ECO:0000256" key="1">
    <source>
        <dbReference type="SAM" id="MobiDB-lite"/>
    </source>
</evidence>
<accession>A0A7X0EF96</accession>
<sequence>MPFPIVTMSRLLGSLISAALSCCLVYGLLNASIPDPWWRQAGLRTNPGNFVSPNLVDYPFCQAWTDYQGQNRMARDLGGPGVRVTEVETRTAIRPEREENLLVELPGTAQVVAVYCGISQDRAPMGECARYVCGDGVATFIADSTYTGSQYSGTQETGNRILTLTLMNKQAQTRRQTVAHFWVAWRDTAPPPAQSPAQSPQAGTSQAGPDMAPAAAPHKPAVKPTGKPMSNPT</sequence>
<protein>
    <submittedName>
        <fullName evidence="2">Uncharacterized protein</fullName>
    </submittedName>
</protein>
<name>A0A7X0EF96_9PROT</name>
<feature type="region of interest" description="Disordered" evidence="1">
    <location>
        <begin position="188"/>
        <end position="233"/>
    </location>
</feature>
<evidence type="ECO:0000313" key="2">
    <source>
        <dbReference type="EMBL" id="MBB6254772.1"/>
    </source>
</evidence>
<gene>
    <name evidence="2" type="ORF">FHS74_005363</name>
</gene>
<comment type="caution">
    <text evidence="2">The sequence shown here is derived from an EMBL/GenBank/DDBJ whole genome shotgun (WGS) entry which is preliminary data.</text>
</comment>
<dbReference type="RefSeq" id="WP_184807300.1">
    <property type="nucleotide sequence ID" value="NZ_JACIIZ010000020.1"/>
</dbReference>
<keyword evidence="3" id="KW-1185">Reference proteome</keyword>
<dbReference type="Proteomes" id="UP000539175">
    <property type="component" value="Unassembled WGS sequence"/>
</dbReference>
<organism evidence="2 3">
    <name type="scientific">Nitrospirillum iridis</name>
    <dbReference type="NCBI Taxonomy" id="765888"/>
    <lineage>
        <taxon>Bacteria</taxon>
        <taxon>Pseudomonadati</taxon>
        <taxon>Pseudomonadota</taxon>
        <taxon>Alphaproteobacteria</taxon>
        <taxon>Rhodospirillales</taxon>
        <taxon>Azospirillaceae</taxon>
        <taxon>Nitrospirillum</taxon>
    </lineage>
</organism>
<reference evidence="2 3" key="1">
    <citation type="submission" date="2020-08" db="EMBL/GenBank/DDBJ databases">
        <title>Genomic Encyclopedia of Type Strains, Phase IV (KMG-IV): sequencing the most valuable type-strain genomes for metagenomic binning, comparative biology and taxonomic classification.</title>
        <authorList>
            <person name="Goeker M."/>
        </authorList>
    </citation>
    <scope>NUCLEOTIDE SEQUENCE [LARGE SCALE GENOMIC DNA]</scope>
    <source>
        <strain evidence="2 3">DSM 22198</strain>
    </source>
</reference>
<dbReference type="AlphaFoldDB" id="A0A7X0EF96"/>
<evidence type="ECO:0000313" key="3">
    <source>
        <dbReference type="Proteomes" id="UP000539175"/>
    </source>
</evidence>
<dbReference type="EMBL" id="JACIIZ010000020">
    <property type="protein sequence ID" value="MBB6254772.1"/>
    <property type="molecule type" value="Genomic_DNA"/>
</dbReference>
<feature type="compositionally biased region" description="Low complexity" evidence="1">
    <location>
        <begin position="195"/>
        <end position="224"/>
    </location>
</feature>
<proteinExistence type="predicted"/>